<sequence>MHDAAKKRLDAAEAKLRRLRAAIEAGVEPAALVEAINDAQAQRAAARAELEGAPKRSTVDVAEIYARIDSLSDRGRPLNSASPEKLQDFYEELDLEMTYQAEERAVDVTIRPTRRVSAGVRGRSCTLTTVSTCGAATSGPWGKRVSETELRASHPSPGGLGSPRLRRSS</sequence>
<evidence type="ECO:0000256" key="1">
    <source>
        <dbReference type="SAM" id="MobiDB-lite"/>
    </source>
</evidence>
<evidence type="ECO:0000313" key="3">
    <source>
        <dbReference type="Proteomes" id="UP001165136"/>
    </source>
</evidence>
<protein>
    <submittedName>
        <fullName evidence="2">Uncharacterized protein</fullName>
    </submittedName>
</protein>
<gene>
    <name evidence="2" type="ORF">Atai01_78700</name>
</gene>
<feature type="region of interest" description="Disordered" evidence="1">
    <location>
        <begin position="134"/>
        <end position="169"/>
    </location>
</feature>
<name>A0A9W6R8R7_9PSEU</name>
<organism evidence="2 3">
    <name type="scientific">Amycolatopsis taiwanensis</name>
    <dbReference type="NCBI Taxonomy" id="342230"/>
    <lineage>
        <taxon>Bacteria</taxon>
        <taxon>Bacillati</taxon>
        <taxon>Actinomycetota</taxon>
        <taxon>Actinomycetes</taxon>
        <taxon>Pseudonocardiales</taxon>
        <taxon>Pseudonocardiaceae</taxon>
        <taxon>Amycolatopsis</taxon>
    </lineage>
</organism>
<dbReference type="RefSeq" id="WP_285490895.1">
    <property type="nucleotide sequence ID" value="NZ_BSTI01000033.1"/>
</dbReference>
<accession>A0A9W6R8R7</accession>
<keyword evidence="3" id="KW-1185">Reference proteome</keyword>
<dbReference type="EMBL" id="BSTI01000033">
    <property type="protein sequence ID" value="GLY71251.1"/>
    <property type="molecule type" value="Genomic_DNA"/>
</dbReference>
<dbReference type="AlphaFoldDB" id="A0A9W6R8R7"/>
<reference evidence="2" key="1">
    <citation type="submission" date="2023-03" db="EMBL/GenBank/DDBJ databases">
        <title>Amycolatopsis taiwanensis NBRC 103393.</title>
        <authorList>
            <person name="Ichikawa N."/>
            <person name="Sato H."/>
            <person name="Tonouchi N."/>
        </authorList>
    </citation>
    <scope>NUCLEOTIDE SEQUENCE</scope>
    <source>
        <strain evidence="2">NBRC 103393</strain>
    </source>
</reference>
<proteinExistence type="predicted"/>
<comment type="caution">
    <text evidence="2">The sequence shown here is derived from an EMBL/GenBank/DDBJ whole genome shotgun (WGS) entry which is preliminary data.</text>
</comment>
<dbReference type="Proteomes" id="UP001165136">
    <property type="component" value="Unassembled WGS sequence"/>
</dbReference>
<evidence type="ECO:0000313" key="2">
    <source>
        <dbReference type="EMBL" id="GLY71251.1"/>
    </source>
</evidence>